<evidence type="ECO:0008006" key="7">
    <source>
        <dbReference type="Google" id="ProtNLM"/>
    </source>
</evidence>
<comment type="similarity">
    <text evidence="2">Belongs to the NRDE2 family.</text>
</comment>
<feature type="region of interest" description="Disordered" evidence="4">
    <location>
        <begin position="1"/>
        <end position="113"/>
    </location>
</feature>
<keyword evidence="6" id="KW-1185">Reference proteome</keyword>
<evidence type="ECO:0000256" key="3">
    <source>
        <dbReference type="ARBA" id="ARBA00023242"/>
    </source>
</evidence>
<evidence type="ECO:0000313" key="6">
    <source>
        <dbReference type="Proteomes" id="UP001150907"/>
    </source>
</evidence>
<dbReference type="OrthoDB" id="297219at2759"/>
<dbReference type="GO" id="GO:0071013">
    <property type="term" value="C:catalytic step 2 spliceosome"/>
    <property type="evidence" value="ECO:0007669"/>
    <property type="project" value="TreeGrafter"/>
</dbReference>
<dbReference type="AlphaFoldDB" id="A0A9W8BFV7"/>
<accession>A0A9W8BFV7</accession>
<protein>
    <recommendedName>
        <fullName evidence="7">DUF1740-domain-containing protein</fullName>
    </recommendedName>
</protein>
<organism evidence="5 6">
    <name type="scientific">Coemansia thaxteri</name>
    <dbReference type="NCBI Taxonomy" id="2663907"/>
    <lineage>
        <taxon>Eukaryota</taxon>
        <taxon>Fungi</taxon>
        <taxon>Fungi incertae sedis</taxon>
        <taxon>Zoopagomycota</taxon>
        <taxon>Kickxellomycotina</taxon>
        <taxon>Kickxellomycetes</taxon>
        <taxon>Kickxellales</taxon>
        <taxon>Kickxellaceae</taxon>
        <taxon>Coemansia</taxon>
    </lineage>
</organism>
<name>A0A9W8BFV7_9FUNG</name>
<dbReference type="PANTHER" id="PTHR13471:SF0">
    <property type="entry name" value="NUCLEAR EXOSOME REGULATOR NRDE2"/>
    <property type="match status" value="1"/>
</dbReference>
<dbReference type="Proteomes" id="UP001150907">
    <property type="component" value="Unassembled WGS sequence"/>
</dbReference>
<evidence type="ECO:0000313" key="5">
    <source>
        <dbReference type="EMBL" id="KAJ2006172.1"/>
    </source>
</evidence>
<comment type="subcellular location">
    <subcellularLocation>
        <location evidence="1">Nucleus</location>
    </subcellularLocation>
</comment>
<feature type="compositionally biased region" description="Polar residues" evidence="4">
    <location>
        <begin position="1"/>
        <end position="10"/>
    </location>
</feature>
<comment type="caution">
    <text evidence="5">The sequence shown here is derived from an EMBL/GenBank/DDBJ whole genome shotgun (WGS) entry which is preliminary data.</text>
</comment>
<feature type="compositionally biased region" description="Basic residues" evidence="4">
    <location>
        <begin position="46"/>
        <end position="59"/>
    </location>
</feature>
<evidence type="ECO:0000256" key="2">
    <source>
        <dbReference type="ARBA" id="ARBA00009265"/>
    </source>
</evidence>
<reference evidence="5" key="1">
    <citation type="submission" date="2022-07" db="EMBL/GenBank/DDBJ databases">
        <title>Phylogenomic reconstructions and comparative analyses of Kickxellomycotina fungi.</title>
        <authorList>
            <person name="Reynolds N.K."/>
            <person name="Stajich J.E."/>
            <person name="Barry K."/>
            <person name="Grigoriev I.V."/>
            <person name="Crous P."/>
            <person name="Smith M.E."/>
        </authorList>
    </citation>
    <scope>NUCLEOTIDE SEQUENCE</scope>
    <source>
        <strain evidence="5">IMI 214461</strain>
    </source>
</reference>
<dbReference type="Pfam" id="PF08424">
    <property type="entry name" value="NRDE-2"/>
    <property type="match status" value="1"/>
</dbReference>
<gene>
    <name evidence="5" type="ORF">H4R26_001546</name>
</gene>
<dbReference type="PANTHER" id="PTHR13471">
    <property type="entry name" value="TETRATRICOPEPTIDE-LIKE HELICAL"/>
    <property type="match status" value="1"/>
</dbReference>
<evidence type="ECO:0000256" key="4">
    <source>
        <dbReference type="SAM" id="MobiDB-lite"/>
    </source>
</evidence>
<proteinExistence type="inferred from homology"/>
<evidence type="ECO:0000256" key="1">
    <source>
        <dbReference type="ARBA" id="ARBA00004123"/>
    </source>
</evidence>
<keyword evidence="3" id="KW-0539">Nucleus</keyword>
<dbReference type="GO" id="GO:0031048">
    <property type="term" value="P:regulatory ncRNA-mediated heterochromatin formation"/>
    <property type="evidence" value="ECO:0007669"/>
    <property type="project" value="TreeGrafter"/>
</dbReference>
<sequence>MSVAQLAQHSASDDSDSGLLSFANAPGPSTASSLSAHALPDQPPKEKRHRHHHHRRRKHSSDDQSHESSTRRRQRRRSSRSPSPAHRSSRHRSEKRVENNPSQKTLARKPAQGSEEYLWQQLLEDGIVSVDRRGDDNLRLFRETPKSTAPRFVRKGGRRVLGLGGSLRIASGEELMIKLAFTNTAPKRYMDVDWTSQRHACEYVDPLPNHSQLLPESADYVPLAEQPLLMDRIPDKIYDSDASGGPGHLSGFRSIEGRAKHPTDYAATLADSQQLAGVDSDTPIVRSELQKMMIELERQVKADPHDVAAWLDLVALQERIVRSAFTDTTVGSKYRQASKRAIAESQLEVYKRAKLYNPQSRPVVLGYLEQCTAIFDDESLASEWESVLESTTDPELVLRYVAMHQTLTIQFNVAKVVDAYVKGIRRLQRILRGCLGALSNDAHKPVQAVVLLIHCVCLFLRDAGYTERAISVYQAVVEWYIFTPPRLYRSPFSHRKRAFEKFWDSGASRIGMPGACGWSDYDSRENESSTNVMTSENDAPLERAAEVMDAAAAWSQTEQQLAELGTLPLALPMSRLKEALAGKSLDPHSLVVFEDVENFVVDLPWHELTASYLLDRFLQFLGVVGPRTFVLSDGPLSNAEKQPGSCGLAFHNDFLWTVLGQTGDCCESMFTLPRDKGRWEQKAGDKTKEKRLQFSFVSAPATLDTCDTPLSYMYSCLWLCQHNQCYQGMARHAFELLQTEPGPRFEQTSRLRLLLATAEMEWSFKLDFGGICSKRLLRLFPTCLALWNTYAKLHARYGRWDKARGIWARILVQIKDLPDGERKWGVVVRKSWALLEILYGCGIWTGVRIMAATVDKDCEPQQLVQRLVATAGDSVSAVDILCARKLAADHLHQLVDSSDTRNGEIVHALFTLQLWLAYAAERSCDAATNVYKEWADQHSDLMRCSAANAELALLELCSVHLYHSRTCKVYRAKDLRCHLEQAIQRYPHTTVFWEMFIYSEARVRVASRVSRQISTALAHEPQSVDLQLIGLYAAQCDAAPLEGYDHYLNSRVPHEALKRATRDSECWSPLVWLACISLECTRAGSKGSIARTKRLLFAAIRQCPWTKFFYLLALGGGGSRYVELAAAFSVEEKAALLRALVFLGLRTRASLGASASLLPLAS</sequence>
<dbReference type="EMBL" id="JANBQF010000070">
    <property type="protein sequence ID" value="KAJ2006172.1"/>
    <property type="molecule type" value="Genomic_DNA"/>
</dbReference>
<dbReference type="GO" id="GO:1902369">
    <property type="term" value="P:negative regulation of RNA catabolic process"/>
    <property type="evidence" value="ECO:0007669"/>
    <property type="project" value="TreeGrafter"/>
</dbReference>
<dbReference type="InterPro" id="IPR013633">
    <property type="entry name" value="NRDE-2"/>
</dbReference>
<feature type="compositionally biased region" description="Basic and acidic residues" evidence="4">
    <location>
        <begin position="60"/>
        <end position="70"/>
    </location>
</feature>